<dbReference type="Proteomes" id="UP000799753">
    <property type="component" value="Unassembled WGS sequence"/>
</dbReference>
<evidence type="ECO:0000313" key="2">
    <source>
        <dbReference type="EMBL" id="KAF2640309.1"/>
    </source>
</evidence>
<protein>
    <submittedName>
        <fullName evidence="2">Uncharacterized protein</fullName>
    </submittedName>
</protein>
<name>A0A6A6RXK8_9PLEO</name>
<feature type="compositionally biased region" description="Polar residues" evidence="1">
    <location>
        <begin position="17"/>
        <end position="46"/>
    </location>
</feature>
<reference evidence="2" key="1">
    <citation type="journal article" date="2020" name="Stud. Mycol.">
        <title>101 Dothideomycetes genomes: a test case for predicting lifestyles and emergence of pathogens.</title>
        <authorList>
            <person name="Haridas S."/>
            <person name="Albert R."/>
            <person name="Binder M."/>
            <person name="Bloem J."/>
            <person name="Labutti K."/>
            <person name="Salamov A."/>
            <person name="Andreopoulos B."/>
            <person name="Baker S."/>
            <person name="Barry K."/>
            <person name="Bills G."/>
            <person name="Bluhm B."/>
            <person name="Cannon C."/>
            <person name="Castanera R."/>
            <person name="Culley D."/>
            <person name="Daum C."/>
            <person name="Ezra D."/>
            <person name="Gonzalez J."/>
            <person name="Henrissat B."/>
            <person name="Kuo A."/>
            <person name="Liang C."/>
            <person name="Lipzen A."/>
            <person name="Lutzoni F."/>
            <person name="Magnuson J."/>
            <person name="Mondo S."/>
            <person name="Nolan M."/>
            <person name="Ohm R."/>
            <person name="Pangilinan J."/>
            <person name="Park H.-J."/>
            <person name="Ramirez L."/>
            <person name="Alfaro M."/>
            <person name="Sun H."/>
            <person name="Tritt A."/>
            <person name="Yoshinaga Y."/>
            <person name="Zwiers L.-H."/>
            <person name="Turgeon B."/>
            <person name="Goodwin S."/>
            <person name="Spatafora J."/>
            <person name="Crous P."/>
            <person name="Grigoriev I."/>
        </authorList>
    </citation>
    <scope>NUCLEOTIDE SEQUENCE</scope>
    <source>
        <strain evidence="2">CBS 473.64</strain>
    </source>
</reference>
<feature type="compositionally biased region" description="Low complexity" evidence="1">
    <location>
        <begin position="158"/>
        <end position="182"/>
    </location>
</feature>
<feature type="compositionally biased region" description="Basic and acidic residues" evidence="1">
    <location>
        <begin position="81"/>
        <end position="91"/>
    </location>
</feature>
<accession>A0A6A6RXK8</accession>
<gene>
    <name evidence="2" type="ORF">P280DRAFT_518721</name>
</gene>
<sequence length="296" mass="32851">MNEWKWNFASTHEDQPTKNNVECQPASDNQLTASQMENQQPNSENHGVNRDLYPNNDSDPGSEINDLLNKRVSESLQIRETPIHDTKRDLEFNPLNEAHGVETEPYRTSIPNLETQQPNKNDRDNASDSDSDYDAKAPDTPDTNPPASTHGNDDTVYTPRSTTPSPTHPSPQTHHPTTTTTTTASLATNLSTLESAQRKQEKSITLLQQLATQSVSASTSLKATLEARNKQIECLETTLFEYGTATAAMKQELLGVRAELEELKMRDEEREAVIGSLVQSVRNLSLMMSTTLAGME</sequence>
<organism evidence="2 3">
    <name type="scientific">Massarina eburnea CBS 473.64</name>
    <dbReference type="NCBI Taxonomy" id="1395130"/>
    <lineage>
        <taxon>Eukaryota</taxon>
        <taxon>Fungi</taxon>
        <taxon>Dikarya</taxon>
        <taxon>Ascomycota</taxon>
        <taxon>Pezizomycotina</taxon>
        <taxon>Dothideomycetes</taxon>
        <taxon>Pleosporomycetidae</taxon>
        <taxon>Pleosporales</taxon>
        <taxon>Massarineae</taxon>
        <taxon>Massarinaceae</taxon>
        <taxon>Massarina</taxon>
    </lineage>
</organism>
<dbReference type="AlphaFoldDB" id="A0A6A6RXK8"/>
<feature type="region of interest" description="Disordered" evidence="1">
    <location>
        <begin position="78"/>
        <end position="182"/>
    </location>
</feature>
<proteinExistence type="predicted"/>
<evidence type="ECO:0000256" key="1">
    <source>
        <dbReference type="SAM" id="MobiDB-lite"/>
    </source>
</evidence>
<dbReference type="EMBL" id="MU006785">
    <property type="protein sequence ID" value="KAF2640309.1"/>
    <property type="molecule type" value="Genomic_DNA"/>
</dbReference>
<feature type="compositionally biased region" description="Polar residues" evidence="1">
    <location>
        <begin position="109"/>
        <end position="118"/>
    </location>
</feature>
<feature type="compositionally biased region" description="Polar residues" evidence="1">
    <location>
        <begin position="141"/>
        <end position="150"/>
    </location>
</feature>
<keyword evidence="3" id="KW-1185">Reference proteome</keyword>
<evidence type="ECO:0000313" key="3">
    <source>
        <dbReference type="Proteomes" id="UP000799753"/>
    </source>
</evidence>
<feature type="region of interest" description="Disordered" evidence="1">
    <location>
        <begin position="1"/>
        <end position="65"/>
    </location>
</feature>